<accession>A0ABP6GK88</accession>
<sequence length="185" mass="20967">MTGDRRSRLEDGRLPLDFQAFYLGVEEMYHSYATEILGNREDAEEAVHEAFCLIRDEWADLLSSSNVEEGAWSVLRLATMRRLRSGSGRPAFVAKGAFARAMDAAGDQLAVLEESIGLYAAIAELPNRQFDVIVLQYVIGYPVTRTAWLLGLDERTVDYHGRKGKEYLRRQLGIPEVTRIKEVRK</sequence>
<keyword evidence="5" id="KW-0804">Transcription</keyword>
<dbReference type="PANTHER" id="PTHR43133:SF8">
    <property type="entry name" value="RNA POLYMERASE SIGMA FACTOR HI_1459-RELATED"/>
    <property type="match status" value="1"/>
</dbReference>
<keyword evidence="3" id="KW-0731">Sigma factor</keyword>
<dbReference type="RefSeq" id="WP_344438759.1">
    <property type="nucleotide sequence ID" value="NZ_BAAASL010000025.1"/>
</dbReference>
<dbReference type="EMBL" id="BAAASL010000025">
    <property type="protein sequence ID" value="GAA2724169.1"/>
    <property type="molecule type" value="Genomic_DNA"/>
</dbReference>
<dbReference type="Pfam" id="PF08281">
    <property type="entry name" value="Sigma70_r4_2"/>
    <property type="match status" value="1"/>
</dbReference>
<evidence type="ECO:0000256" key="5">
    <source>
        <dbReference type="ARBA" id="ARBA00023163"/>
    </source>
</evidence>
<dbReference type="InterPro" id="IPR039425">
    <property type="entry name" value="RNA_pol_sigma-70-like"/>
</dbReference>
<feature type="domain" description="RNA polymerase sigma factor 70 region 4 type 2" evidence="6">
    <location>
        <begin position="118"/>
        <end position="166"/>
    </location>
</feature>
<dbReference type="InterPro" id="IPR013324">
    <property type="entry name" value="RNA_pol_sigma_r3/r4-like"/>
</dbReference>
<dbReference type="PANTHER" id="PTHR43133">
    <property type="entry name" value="RNA POLYMERASE ECF-TYPE SIGMA FACTO"/>
    <property type="match status" value="1"/>
</dbReference>
<name>A0ABP6GK88_9ACTN</name>
<dbReference type="SUPFAM" id="SSF88659">
    <property type="entry name" value="Sigma3 and sigma4 domains of RNA polymerase sigma factors"/>
    <property type="match status" value="1"/>
</dbReference>
<dbReference type="InterPro" id="IPR036388">
    <property type="entry name" value="WH-like_DNA-bd_sf"/>
</dbReference>
<evidence type="ECO:0000256" key="1">
    <source>
        <dbReference type="ARBA" id="ARBA00010641"/>
    </source>
</evidence>
<comment type="similarity">
    <text evidence="1">Belongs to the sigma-70 factor family. ECF subfamily.</text>
</comment>
<reference evidence="8" key="1">
    <citation type="journal article" date="2019" name="Int. J. Syst. Evol. Microbiol.">
        <title>The Global Catalogue of Microorganisms (GCM) 10K type strain sequencing project: providing services to taxonomists for standard genome sequencing and annotation.</title>
        <authorList>
            <consortium name="The Broad Institute Genomics Platform"/>
            <consortium name="The Broad Institute Genome Sequencing Center for Infectious Disease"/>
            <person name="Wu L."/>
            <person name="Ma J."/>
        </authorList>
    </citation>
    <scope>NUCLEOTIDE SEQUENCE [LARGE SCALE GENOMIC DNA]</scope>
    <source>
        <strain evidence="8">JCM 4542</strain>
    </source>
</reference>
<protein>
    <recommendedName>
        <fullName evidence="6">RNA polymerase sigma factor 70 region 4 type 2 domain-containing protein</fullName>
    </recommendedName>
</protein>
<dbReference type="Gene3D" id="1.10.10.10">
    <property type="entry name" value="Winged helix-like DNA-binding domain superfamily/Winged helix DNA-binding domain"/>
    <property type="match status" value="1"/>
</dbReference>
<evidence type="ECO:0000256" key="3">
    <source>
        <dbReference type="ARBA" id="ARBA00023082"/>
    </source>
</evidence>
<keyword evidence="2" id="KW-0805">Transcription regulation</keyword>
<evidence type="ECO:0000313" key="8">
    <source>
        <dbReference type="Proteomes" id="UP001500886"/>
    </source>
</evidence>
<evidence type="ECO:0000259" key="6">
    <source>
        <dbReference type="Pfam" id="PF08281"/>
    </source>
</evidence>
<dbReference type="InterPro" id="IPR013249">
    <property type="entry name" value="RNA_pol_sigma70_r4_t2"/>
</dbReference>
<evidence type="ECO:0000256" key="2">
    <source>
        <dbReference type="ARBA" id="ARBA00023015"/>
    </source>
</evidence>
<organism evidence="7 8">
    <name type="scientific">Streptomyces luteosporeus</name>
    <dbReference type="NCBI Taxonomy" id="173856"/>
    <lineage>
        <taxon>Bacteria</taxon>
        <taxon>Bacillati</taxon>
        <taxon>Actinomycetota</taxon>
        <taxon>Actinomycetes</taxon>
        <taxon>Kitasatosporales</taxon>
        <taxon>Streptomycetaceae</taxon>
        <taxon>Streptomyces</taxon>
    </lineage>
</organism>
<keyword evidence="4" id="KW-0238">DNA-binding</keyword>
<gene>
    <name evidence="7" type="ORF">GCM10010315_53240</name>
</gene>
<dbReference type="Proteomes" id="UP001500886">
    <property type="component" value="Unassembled WGS sequence"/>
</dbReference>
<evidence type="ECO:0000256" key="4">
    <source>
        <dbReference type="ARBA" id="ARBA00023125"/>
    </source>
</evidence>
<comment type="caution">
    <text evidence="7">The sequence shown here is derived from an EMBL/GenBank/DDBJ whole genome shotgun (WGS) entry which is preliminary data.</text>
</comment>
<proteinExistence type="inferred from homology"/>
<evidence type="ECO:0000313" key="7">
    <source>
        <dbReference type="EMBL" id="GAA2724169.1"/>
    </source>
</evidence>
<keyword evidence="8" id="KW-1185">Reference proteome</keyword>